<evidence type="ECO:0000256" key="1">
    <source>
        <dbReference type="ARBA" id="ARBA00004141"/>
    </source>
</evidence>
<dbReference type="EMBL" id="BN000258">
    <property type="protein sequence ID" value="CAE12276.1"/>
    <property type="molecule type" value="mRNA"/>
</dbReference>
<keyword evidence="3" id="KW-0812">Transmembrane</keyword>
<keyword evidence="4" id="KW-1133">Transmembrane helix</keyword>
<gene>
    <name evidence="6" type="primary">isg12</name>
</gene>
<feature type="non-terminal residue" evidence="6">
    <location>
        <position position="1"/>
    </location>
</feature>
<evidence type="ECO:0000256" key="2">
    <source>
        <dbReference type="ARBA" id="ARBA00007262"/>
    </source>
</evidence>
<accession>Q6IE94</accession>
<evidence type="ECO:0000256" key="3">
    <source>
        <dbReference type="ARBA" id="ARBA00022692"/>
    </source>
</evidence>
<protein>
    <submittedName>
        <fullName evidence="6">Putative ISG12 protein</fullName>
    </submittedName>
</protein>
<dbReference type="PANTHER" id="PTHR16932:SF18">
    <property type="entry name" value="INTERFERON, ALPHA-INDUCIBLE PROTEIN 27-LIKE 2"/>
    <property type="match status" value="1"/>
</dbReference>
<dbReference type="Gene3D" id="6.10.110.10">
    <property type="match status" value="1"/>
</dbReference>
<evidence type="ECO:0000256" key="4">
    <source>
        <dbReference type="ARBA" id="ARBA00022989"/>
    </source>
</evidence>
<name>Q6IE94_PAROL</name>
<proteinExistence type="evidence at transcript level"/>
<dbReference type="GO" id="GO:0001836">
    <property type="term" value="P:release of cytochrome c from mitochondria"/>
    <property type="evidence" value="ECO:0007669"/>
    <property type="project" value="TreeGrafter"/>
</dbReference>
<dbReference type="PANTHER" id="PTHR16932">
    <property type="entry name" value="INTERFERON ALPHA-INDUCIBLE PROTEIN 27"/>
    <property type="match status" value="1"/>
</dbReference>
<dbReference type="Pfam" id="PF06140">
    <property type="entry name" value="Ifi-6-16"/>
    <property type="match status" value="1"/>
</dbReference>
<comment type="subcellular location">
    <subcellularLocation>
        <location evidence="1">Membrane</location>
        <topology evidence="1">Multi-pass membrane protein</topology>
    </subcellularLocation>
</comment>
<organism evidence="6">
    <name type="scientific">Paralichthys olivaceus</name>
    <name type="common">Bastard halibut</name>
    <name type="synonym">Hippoglossus olivaceus</name>
    <dbReference type="NCBI Taxonomy" id="8255"/>
    <lineage>
        <taxon>Eukaryota</taxon>
        <taxon>Metazoa</taxon>
        <taxon>Chordata</taxon>
        <taxon>Craniata</taxon>
        <taxon>Vertebrata</taxon>
        <taxon>Euteleostomi</taxon>
        <taxon>Actinopterygii</taxon>
        <taxon>Neopterygii</taxon>
        <taxon>Teleostei</taxon>
        <taxon>Neoteleostei</taxon>
        <taxon>Acanthomorphata</taxon>
        <taxon>Carangaria</taxon>
        <taxon>Pleuronectiformes</taxon>
        <taxon>Pleuronectoidei</taxon>
        <taxon>Paralichthyidae</taxon>
        <taxon>Paralichthys</taxon>
    </lineage>
</organism>
<comment type="similarity">
    <text evidence="2">Belongs to the IFI6/IFI27 family.</text>
</comment>
<evidence type="ECO:0000256" key="5">
    <source>
        <dbReference type="ARBA" id="ARBA00023136"/>
    </source>
</evidence>
<dbReference type="GO" id="GO:0097193">
    <property type="term" value="P:intrinsic apoptotic signaling pathway"/>
    <property type="evidence" value="ECO:0007669"/>
    <property type="project" value="TreeGrafter"/>
</dbReference>
<dbReference type="AlphaFoldDB" id="Q6IE94"/>
<evidence type="ECO:0000313" key="6">
    <source>
        <dbReference type="EMBL" id="CAE12276.1"/>
    </source>
</evidence>
<dbReference type="InterPro" id="IPR009311">
    <property type="entry name" value="IFI6/IFI27-like"/>
</dbReference>
<dbReference type="GO" id="GO:0031966">
    <property type="term" value="C:mitochondrial membrane"/>
    <property type="evidence" value="ECO:0007669"/>
    <property type="project" value="TreeGrafter"/>
</dbReference>
<dbReference type="InterPro" id="IPR038213">
    <property type="entry name" value="IFI6/IFI27-like_sf"/>
</dbReference>
<reference evidence="6" key="1">
    <citation type="journal article" date="2004" name="BMC Genomics">
        <title>Identification of a novel gene family that includes the interferon-inducible human genes 6-16 and ISG12.</title>
        <authorList>
            <person name="Parker N."/>
            <person name="Porter A.C."/>
        </authorList>
    </citation>
    <scope>NUCLEOTIDE SEQUENCE</scope>
</reference>
<keyword evidence="5" id="KW-0472">Membrane</keyword>
<sequence>GPTFSGDRRFTSGGIAAGSVASKMMSASAVASGGGVSAGSMVSAFQSKGASGKSKRK</sequence>